<dbReference type="InterPro" id="IPR027417">
    <property type="entry name" value="P-loop_NTPase"/>
</dbReference>
<dbReference type="Pfam" id="PF00004">
    <property type="entry name" value="AAA"/>
    <property type="match status" value="1"/>
</dbReference>
<dbReference type="KEGG" id="vg:40088224"/>
<dbReference type="SUPFAM" id="SSF52540">
    <property type="entry name" value="P-loop containing nucleoside triphosphate hydrolases"/>
    <property type="match status" value="1"/>
</dbReference>
<dbReference type="OrthoDB" id="8172at10239"/>
<dbReference type="InterPro" id="IPR003959">
    <property type="entry name" value="ATPase_AAA_core"/>
</dbReference>
<protein>
    <submittedName>
        <fullName evidence="2">Thioredoxin</fullName>
    </submittedName>
</protein>
<dbReference type="GO" id="GO:0005524">
    <property type="term" value="F:ATP binding"/>
    <property type="evidence" value="ECO:0007669"/>
    <property type="project" value="InterPro"/>
</dbReference>
<dbReference type="Proteomes" id="UP000223025">
    <property type="component" value="Segment"/>
</dbReference>
<organism evidence="2 3">
    <name type="scientific">Agrobacterium phage Atu_ph07</name>
    <dbReference type="NCBI Taxonomy" id="2024264"/>
    <lineage>
        <taxon>Viruses</taxon>
        <taxon>Duplodnaviria</taxon>
        <taxon>Heunggongvirae</taxon>
        <taxon>Uroviricota</taxon>
        <taxon>Caudoviricetes</taxon>
        <taxon>Polybotosvirus</taxon>
        <taxon>Polybotosvirus Atuph07</taxon>
    </lineage>
</organism>
<dbReference type="Gene3D" id="3.40.50.300">
    <property type="entry name" value="P-loop containing nucleotide triphosphate hydrolases"/>
    <property type="match status" value="1"/>
</dbReference>
<proteinExistence type="predicted"/>
<dbReference type="GO" id="GO:0016887">
    <property type="term" value="F:ATP hydrolysis activity"/>
    <property type="evidence" value="ECO:0007669"/>
    <property type="project" value="InterPro"/>
</dbReference>
<dbReference type="RefSeq" id="YP_009611886.1">
    <property type="nucleotide sequence ID" value="NC_042013.1"/>
</dbReference>
<dbReference type="GeneID" id="40088224"/>
<evidence type="ECO:0000259" key="1">
    <source>
        <dbReference type="Pfam" id="PF00004"/>
    </source>
</evidence>
<keyword evidence="3" id="KW-1185">Reference proteome</keyword>
<accession>A0A2L0UZP4</accession>
<evidence type="ECO:0000313" key="3">
    <source>
        <dbReference type="Proteomes" id="UP000223025"/>
    </source>
</evidence>
<name>A0A2L0UZP4_9CAUD</name>
<evidence type="ECO:0000313" key="2">
    <source>
        <dbReference type="EMBL" id="AUZ95003.1"/>
    </source>
</evidence>
<dbReference type="EMBL" id="MF403008">
    <property type="protein sequence ID" value="AUZ95003.1"/>
    <property type="molecule type" value="Genomic_DNA"/>
</dbReference>
<feature type="domain" description="ATPase AAA-type core" evidence="1">
    <location>
        <begin position="116"/>
        <end position="212"/>
    </location>
</feature>
<reference evidence="2 3" key="1">
    <citation type="submission" date="2017-06" db="EMBL/GenBank/DDBJ databases">
        <authorList>
            <person name="Kim H.J."/>
            <person name="Triplett B.A."/>
        </authorList>
    </citation>
    <scope>NUCLEOTIDE SEQUENCE [LARGE SCALE GENOMIC DNA]</scope>
</reference>
<sequence>MQVKIIDGKHGNHVIRNEVYTAELLKGSLFRNGQDGTFILVDGTSNPNYLQRKFRIHVSPENVLVDYNNNEAIVLNPAPENKVETYNDIKNRITERFNALTHLTTSVCEGTIRGLIVSGPPGIGKTYEVKNVFTTISEENFDVKESEDASRIGSRFSIVAGRSTAAALYELLFDHKEAGQVLAIDDCDAVFGDEDALNLLKAAMDTSDERIVSWRVSSATNKSVPSSFKFEGSVIFLTNLDFTALIEKDNRLSKHLSAIQDRCLVLDLDMYGTTERLARIEQVIETGFLRKHGISVDEQIEVFDFFKTNIEKFNGITMRRVVQLASIYKSGGDWRKMAAITLFKKGEK</sequence>